<accession>A0A7J8JW72</accession>
<organism evidence="2 3">
    <name type="scientific">Molossus molossus</name>
    <name type="common">Pallas' mastiff bat</name>
    <name type="synonym">Vespertilio molossus</name>
    <dbReference type="NCBI Taxonomy" id="27622"/>
    <lineage>
        <taxon>Eukaryota</taxon>
        <taxon>Metazoa</taxon>
        <taxon>Chordata</taxon>
        <taxon>Craniata</taxon>
        <taxon>Vertebrata</taxon>
        <taxon>Euteleostomi</taxon>
        <taxon>Mammalia</taxon>
        <taxon>Eutheria</taxon>
        <taxon>Laurasiatheria</taxon>
        <taxon>Chiroptera</taxon>
        <taxon>Yangochiroptera</taxon>
        <taxon>Molossidae</taxon>
        <taxon>Molossus</taxon>
    </lineage>
</organism>
<feature type="region of interest" description="Disordered" evidence="1">
    <location>
        <begin position="97"/>
        <end position="118"/>
    </location>
</feature>
<comment type="caution">
    <text evidence="2">The sequence shown here is derived from an EMBL/GenBank/DDBJ whole genome shotgun (WGS) entry which is preliminary data.</text>
</comment>
<feature type="region of interest" description="Disordered" evidence="1">
    <location>
        <begin position="1"/>
        <end position="84"/>
    </location>
</feature>
<reference evidence="2 3" key="1">
    <citation type="journal article" date="2020" name="Nature">
        <title>Six reference-quality genomes reveal evolution of bat adaptations.</title>
        <authorList>
            <person name="Jebb D."/>
            <person name="Huang Z."/>
            <person name="Pippel M."/>
            <person name="Hughes G.M."/>
            <person name="Lavrichenko K."/>
            <person name="Devanna P."/>
            <person name="Winkler S."/>
            <person name="Jermiin L.S."/>
            <person name="Skirmuntt E.C."/>
            <person name="Katzourakis A."/>
            <person name="Burkitt-Gray L."/>
            <person name="Ray D.A."/>
            <person name="Sullivan K.A.M."/>
            <person name="Roscito J.G."/>
            <person name="Kirilenko B.M."/>
            <person name="Davalos L.M."/>
            <person name="Corthals A.P."/>
            <person name="Power M.L."/>
            <person name="Jones G."/>
            <person name="Ransome R.D."/>
            <person name="Dechmann D.K.N."/>
            <person name="Locatelli A.G."/>
            <person name="Puechmaille S.J."/>
            <person name="Fedrigo O."/>
            <person name="Jarvis E.D."/>
            <person name="Hiller M."/>
            <person name="Vernes S.C."/>
            <person name="Myers E.W."/>
            <person name="Teeling E.C."/>
        </authorList>
    </citation>
    <scope>NUCLEOTIDE SEQUENCE [LARGE SCALE GENOMIC DNA]</scope>
    <source>
        <strain evidence="2">MMolMol1</strain>
        <tissue evidence="2">Muscle</tissue>
    </source>
</reference>
<dbReference type="EMBL" id="JACASF010000001">
    <property type="protein sequence ID" value="KAF6501083.1"/>
    <property type="molecule type" value="Genomic_DNA"/>
</dbReference>
<protein>
    <submittedName>
        <fullName evidence="2">Uncharacterized protein</fullName>
    </submittedName>
</protein>
<name>A0A7J8JW72_MOLMO</name>
<proteinExistence type="predicted"/>
<dbReference type="Proteomes" id="UP000550707">
    <property type="component" value="Unassembled WGS sequence"/>
</dbReference>
<dbReference type="AlphaFoldDB" id="A0A7J8JW72"/>
<dbReference type="InParanoid" id="A0A7J8JW72"/>
<evidence type="ECO:0000256" key="1">
    <source>
        <dbReference type="SAM" id="MobiDB-lite"/>
    </source>
</evidence>
<gene>
    <name evidence="2" type="ORF">HJG59_008064</name>
</gene>
<keyword evidence="3" id="KW-1185">Reference proteome</keyword>
<evidence type="ECO:0000313" key="3">
    <source>
        <dbReference type="Proteomes" id="UP000550707"/>
    </source>
</evidence>
<evidence type="ECO:0000313" key="2">
    <source>
        <dbReference type="EMBL" id="KAF6501083.1"/>
    </source>
</evidence>
<sequence>MDQQRRGPAEAWTSRGVDQPRRGPAEAWTSGGVDQSRRGPAEAWTSRGVDQRRRGPAEAWTSGGVDQPRRGPARGTDSCTPAAVGLPDVHQWARQRHGTERGWRLPLPGSLSGDNEEQRPLLTYDGYAAGAEVGECTVAAYPGLS</sequence>